<feature type="compositionally biased region" description="Polar residues" evidence="6">
    <location>
        <begin position="465"/>
        <end position="476"/>
    </location>
</feature>
<dbReference type="SUPFAM" id="SSF161111">
    <property type="entry name" value="Cation efflux protein transmembrane domain-like"/>
    <property type="match status" value="1"/>
</dbReference>
<gene>
    <name evidence="9" type="ORF">VHUM_01914</name>
</gene>
<keyword evidence="5" id="KW-0472">Membrane</keyword>
<dbReference type="GO" id="GO:0008324">
    <property type="term" value="F:monoatomic cation transmembrane transporter activity"/>
    <property type="evidence" value="ECO:0007669"/>
    <property type="project" value="InterPro"/>
</dbReference>
<keyword evidence="10" id="KW-1185">Reference proteome</keyword>
<dbReference type="AlphaFoldDB" id="A0A7D8Z758"/>
<evidence type="ECO:0000259" key="8">
    <source>
        <dbReference type="Pfam" id="PF16916"/>
    </source>
</evidence>
<feature type="region of interest" description="Disordered" evidence="6">
    <location>
        <begin position="462"/>
        <end position="483"/>
    </location>
</feature>
<feature type="domain" description="Cation efflux protein transmembrane" evidence="7">
    <location>
        <begin position="276"/>
        <end position="366"/>
    </location>
</feature>
<evidence type="ECO:0000256" key="4">
    <source>
        <dbReference type="ARBA" id="ARBA00022989"/>
    </source>
</evidence>
<evidence type="ECO:0000256" key="1">
    <source>
        <dbReference type="ARBA" id="ARBA00004141"/>
    </source>
</evidence>
<organism evidence="9 10">
    <name type="scientific">Vanrija humicola</name>
    <name type="common">Yeast</name>
    <name type="synonym">Cryptococcus humicola</name>
    <dbReference type="NCBI Taxonomy" id="5417"/>
    <lineage>
        <taxon>Eukaryota</taxon>
        <taxon>Fungi</taxon>
        <taxon>Dikarya</taxon>
        <taxon>Basidiomycota</taxon>
        <taxon>Agaricomycotina</taxon>
        <taxon>Tremellomycetes</taxon>
        <taxon>Trichosporonales</taxon>
        <taxon>Trichosporonaceae</taxon>
        <taxon>Vanrija</taxon>
    </lineage>
</organism>
<feature type="compositionally biased region" description="Basic and acidic residues" evidence="6">
    <location>
        <begin position="64"/>
        <end position="80"/>
    </location>
</feature>
<accession>A0A7D8Z758</accession>
<dbReference type="InterPro" id="IPR058533">
    <property type="entry name" value="Cation_efflux_TM"/>
</dbReference>
<comment type="caution">
    <text evidence="9">The sequence shown here is derived from an EMBL/GenBank/DDBJ whole genome shotgun (WGS) entry which is preliminary data.</text>
</comment>
<feature type="domain" description="Cation efflux protein cytoplasmic" evidence="8">
    <location>
        <begin position="377"/>
        <end position="448"/>
    </location>
</feature>
<evidence type="ECO:0000313" key="9">
    <source>
        <dbReference type="EMBL" id="TXT11163.1"/>
    </source>
</evidence>
<dbReference type="InterPro" id="IPR027470">
    <property type="entry name" value="Cation_efflux_CTD"/>
</dbReference>
<evidence type="ECO:0000256" key="6">
    <source>
        <dbReference type="SAM" id="MobiDB-lite"/>
    </source>
</evidence>
<dbReference type="GO" id="GO:0098771">
    <property type="term" value="P:inorganic ion homeostasis"/>
    <property type="evidence" value="ECO:0007669"/>
    <property type="project" value="UniProtKB-ARBA"/>
</dbReference>
<dbReference type="InterPro" id="IPR036837">
    <property type="entry name" value="Cation_efflux_CTD_sf"/>
</dbReference>
<dbReference type="EMBL" id="QKWK01000004">
    <property type="protein sequence ID" value="TXT11163.1"/>
    <property type="molecule type" value="Genomic_DNA"/>
</dbReference>
<dbReference type="GO" id="GO:0030003">
    <property type="term" value="P:intracellular monoatomic cation homeostasis"/>
    <property type="evidence" value="ECO:0007669"/>
    <property type="project" value="UniProtKB-ARBA"/>
</dbReference>
<feature type="region of interest" description="Disordered" evidence="6">
    <location>
        <begin position="42"/>
        <end position="91"/>
    </location>
</feature>
<dbReference type="PANTHER" id="PTHR43840">
    <property type="entry name" value="MITOCHONDRIAL METAL TRANSPORTER 1-RELATED"/>
    <property type="match status" value="1"/>
</dbReference>
<evidence type="ECO:0000259" key="7">
    <source>
        <dbReference type="Pfam" id="PF01545"/>
    </source>
</evidence>
<sequence length="483" mass="51202">MLLLRPALRAGAHRCVPLPVRVRALPPRSGALLARAALSLPPRRLHSTKPSSASASSSSPAPKPAHDHDHDHDHDHEHSHSLFHSHDHHHGSDGAEQIINAFKTGKLDRGTKITLLGLASNVALTVSKGLAGLFMNSASLLAEAGHSLSDLLGDFVTLATWRISRKPPNDRFPWGYAKFETCGTLAVSVILVGGAIGIGLHSYHLLLQVLIPYLESLPPDSILHGLQAYLPSSVPSPLLELFHAHGVGEAHDHAHAVGDAHSHAAAASGAVLNPHAAWFALASVVIKEWLYQITNKVAKEEHSPVLKANALHHRADALTSLVALGSIVGSSVGGYSFLDPLGGIAVSFFILQQGLSLSKTATMELLDVGIDTKTKKSIEDIVDGLVDHHDLIGCRNVRGVRSGGQIVLDLTIVVPASMTVRDSHAVEQRVRDAIMAGKKETREVKIHVHGDDGLAIAKPEDATVAGTTPPSPNGNNDFGRDGC</sequence>
<evidence type="ECO:0000256" key="5">
    <source>
        <dbReference type="ARBA" id="ARBA00023136"/>
    </source>
</evidence>
<dbReference type="Gene3D" id="1.20.1510.10">
    <property type="entry name" value="Cation efflux protein transmembrane domain"/>
    <property type="match status" value="1"/>
</dbReference>
<protein>
    <submittedName>
        <fullName evidence="9">Uncharacterized protein</fullName>
    </submittedName>
</protein>
<dbReference type="PANTHER" id="PTHR43840:SF15">
    <property type="entry name" value="MITOCHONDRIAL METAL TRANSPORTER 1-RELATED"/>
    <property type="match status" value="1"/>
</dbReference>
<keyword evidence="3" id="KW-0812">Transmembrane</keyword>
<dbReference type="GO" id="GO:0016020">
    <property type="term" value="C:membrane"/>
    <property type="evidence" value="ECO:0007669"/>
    <property type="project" value="UniProtKB-SubCell"/>
</dbReference>
<dbReference type="OrthoDB" id="435980at2759"/>
<feature type="compositionally biased region" description="Low complexity" evidence="6">
    <location>
        <begin position="49"/>
        <end position="60"/>
    </location>
</feature>
<reference evidence="9 10" key="1">
    <citation type="journal article" date="2019" name="PLoS Genet.">
        <title>Convergent evolution of linked mating-type loci in basidiomycete fungi.</title>
        <authorList>
            <person name="Sun S."/>
            <person name="Coelho M.A."/>
            <person name="Heitman J."/>
            <person name="Nowrousian M."/>
        </authorList>
    </citation>
    <scope>NUCLEOTIDE SEQUENCE [LARGE SCALE GENOMIC DNA]</scope>
    <source>
        <strain evidence="9 10">CBS 4282</strain>
    </source>
</reference>
<name>A0A7D8Z758_VANHU</name>
<dbReference type="Gene3D" id="3.30.70.1350">
    <property type="entry name" value="Cation efflux protein, cytoplasmic domain"/>
    <property type="match status" value="1"/>
</dbReference>
<keyword evidence="4" id="KW-1133">Transmembrane helix</keyword>
<proteinExistence type="predicted"/>
<dbReference type="SUPFAM" id="SSF160240">
    <property type="entry name" value="Cation efflux protein cytoplasmic domain-like"/>
    <property type="match status" value="1"/>
</dbReference>
<keyword evidence="2" id="KW-0813">Transport</keyword>
<evidence type="ECO:0000313" key="10">
    <source>
        <dbReference type="Proteomes" id="UP000473826"/>
    </source>
</evidence>
<dbReference type="Pfam" id="PF01545">
    <property type="entry name" value="Cation_efflux"/>
    <property type="match status" value="2"/>
</dbReference>
<dbReference type="Proteomes" id="UP000473826">
    <property type="component" value="Unassembled WGS sequence"/>
</dbReference>
<comment type="subcellular location">
    <subcellularLocation>
        <location evidence="1">Membrane</location>
        <topology evidence="1">Multi-pass membrane protein</topology>
    </subcellularLocation>
</comment>
<feature type="domain" description="Cation efflux protein transmembrane" evidence="7">
    <location>
        <begin position="115"/>
        <end position="214"/>
    </location>
</feature>
<dbReference type="Pfam" id="PF16916">
    <property type="entry name" value="ZT_dimer"/>
    <property type="match status" value="1"/>
</dbReference>
<dbReference type="InterPro" id="IPR002524">
    <property type="entry name" value="Cation_efflux"/>
</dbReference>
<dbReference type="InterPro" id="IPR050291">
    <property type="entry name" value="CDF_Transporter"/>
</dbReference>
<evidence type="ECO:0000256" key="2">
    <source>
        <dbReference type="ARBA" id="ARBA00022448"/>
    </source>
</evidence>
<dbReference type="NCBIfam" id="TIGR01297">
    <property type="entry name" value="CDF"/>
    <property type="match status" value="1"/>
</dbReference>
<dbReference type="InterPro" id="IPR027469">
    <property type="entry name" value="Cation_efflux_TMD_sf"/>
</dbReference>
<evidence type="ECO:0000256" key="3">
    <source>
        <dbReference type="ARBA" id="ARBA00022692"/>
    </source>
</evidence>